<evidence type="ECO:0000256" key="2">
    <source>
        <dbReference type="SAM" id="Coils"/>
    </source>
</evidence>
<sequence>MDLQAEINRLKKELEEKNKDLEIAANIGKKLLENNSYLNSCLDSLPKDYLKRIEELEQEKYSLQLKLDAKCETEKTQASEIETLKESLETITTKCQQLSKKEHEQMKKINDLMKQNELLEKNYLEIYHHEDGFKEKVILLEEQLKETQEQMQQTLLNETAGEEFHKLQAELHKLFIDKQSLEQVLASTAGDLEGAKKREQTLLMMYETAKQEVLEKNHEIASYCAALQ</sequence>
<gene>
    <name evidence="4" type="primary">LOC111089601</name>
</gene>
<organism evidence="3 4">
    <name type="scientific">Limulus polyphemus</name>
    <name type="common">Atlantic horseshoe crab</name>
    <dbReference type="NCBI Taxonomy" id="6850"/>
    <lineage>
        <taxon>Eukaryota</taxon>
        <taxon>Metazoa</taxon>
        <taxon>Ecdysozoa</taxon>
        <taxon>Arthropoda</taxon>
        <taxon>Chelicerata</taxon>
        <taxon>Merostomata</taxon>
        <taxon>Xiphosura</taxon>
        <taxon>Limulidae</taxon>
        <taxon>Limulus</taxon>
    </lineage>
</organism>
<evidence type="ECO:0000313" key="3">
    <source>
        <dbReference type="Proteomes" id="UP000694941"/>
    </source>
</evidence>
<dbReference type="PANTHER" id="PTHR32123:SF9">
    <property type="entry name" value="PROTEIN SPINDLY"/>
    <property type="match status" value="1"/>
</dbReference>
<dbReference type="RefSeq" id="XP_022258121.1">
    <property type="nucleotide sequence ID" value="XM_022402413.1"/>
</dbReference>
<proteinExistence type="predicted"/>
<feature type="non-terminal residue" evidence="4">
    <location>
        <position position="228"/>
    </location>
</feature>
<dbReference type="PANTHER" id="PTHR32123">
    <property type="entry name" value="BICD FAMILY-LIKE CARGO ADAPTER"/>
    <property type="match status" value="1"/>
</dbReference>
<protein>
    <submittedName>
        <fullName evidence="4">BICD family-like cargo adapter 1</fullName>
    </submittedName>
</protein>
<reference evidence="4" key="1">
    <citation type="submission" date="2025-08" db="UniProtKB">
        <authorList>
            <consortium name="RefSeq"/>
        </authorList>
    </citation>
    <scope>IDENTIFICATION</scope>
    <source>
        <tissue evidence="4">Muscle</tissue>
    </source>
</reference>
<dbReference type="Proteomes" id="UP000694941">
    <property type="component" value="Unplaced"/>
</dbReference>
<accession>A0ABM1TQG5</accession>
<name>A0ABM1TQG5_LIMPO</name>
<evidence type="ECO:0000313" key="4">
    <source>
        <dbReference type="RefSeq" id="XP_022258121.1"/>
    </source>
</evidence>
<keyword evidence="3" id="KW-1185">Reference proteome</keyword>
<keyword evidence="1 2" id="KW-0175">Coiled coil</keyword>
<dbReference type="GeneID" id="111089601"/>
<evidence type="ECO:0000256" key="1">
    <source>
        <dbReference type="ARBA" id="ARBA00023054"/>
    </source>
</evidence>
<feature type="coiled-coil region" evidence="2">
    <location>
        <begin position="4"/>
        <end position="157"/>
    </location>
</feature>
<dbReference type="InterPro" id="IPR051149">
    <property type="entry name" value="Spindly/BICDR_Dynein_Adapter"/>
</dbReference>